<protein>
    <submittedName>
        <fullName evidence="1">Uncharacterized protein</fullName>
    </submittedName>
</protein>
<keyword evidence="2" id="KW-1185">Reference proteome</keyword>
<evidence type="ECO:0000313" key="2">
    <source>
        <dbReference type="Proteomes" id="UP001347796"/>
    </source>
</evidence>
<sequence length="106" mass="11870">MDACPICKEYFGNGIKTVTLQDTGAHTVNGASLNRGLNINVVSGTIVHERCRLDFTNKKEIEITKRKKESDGELVAADSTVKRRSQCSSFRFDYNCFFCGLEISDR</sequence>
<reference evidence="1 2" key="1">
    <citation type="submission" date="2024-01" db="EMBL/GenBank/DDBJ databases">
        <title>The genome of the rayed Mediterranean limpet Patella caerulea (Linnaeus, 1758).</title>
        <authorList>
            <person name="Anh-Thu Weber A."/>
            <person name="Halstead-Nussloch G."/>
        </authorList>
    </citation>
    <scope>NUCLEOTIDE SEQUENCE [LARGE SCALE GENOMIC DNA]</scope>
    <source>
        <strain evidence="1">AATW-2023a</strain>
        <tissue evidence="1">Whole specimen</tissue>
    </source>
</reference>
<evidence type="ECO:0000313" key="1">
    <source>
        <dbReference type="EMBL" id="KAK6194386.1"/>
    </source>
</evidence>
<name>A0AAN8K4H0_PATCE</name>
<dbReference type="EMBL" id="JAZGQO010000001">
    <property type="protein sequence ID" value="KAK6194386.1"/>
    <property type="molecule type" value="Genomic_DNA"/>
</dbReference>
<comment type="caution">
    <text evidence="1">The sequence shown here is derived from an EMBL/GenBank/DDBJ whole genome shotgun (WGS) entry which is preliminary data.</text>
</comment>
<dbReference type="Proteomes" id="UP001347796">
    <property type="component" value="Unassembled WGS sequence"/>
</dbReference>
<dbReference type="AlphaFoldDB" id="A0AAN8K4H0"/>
<accession>A0AAN8K4H0</accession>
<gene>
    <name evidence="1" type="ORF">SNE40_000027</name>
</gene>
<proteinExistence type="predicted"/>
<organism evidence="1 2">
    <name type="scientific">Patella caerulea</name>
    <name type="common">Rayed Mediterranean limpet</name>
    <dbReference type="NCBI Taxonomy" id="87958"/>
    <lineage>
        <taxon>Eukaryota</taxon>
        <taxon>Metazoa</taxon>
        <taxon>Spiralia</taxon>
        <taxon>Lophotrochozoa</taxon>
        <taxon>Mollusca</taxon>
        <taxon>Gastropoda</taxon>
        <taxon>Patellogastropoda</taxon>
        <taxon>Patelloidea</taxon>
        <taxon>Patellidae</taxon>
        <taxon>Patella</taxon>
    </lineage>
</organism>